<accession>A0A1M5RUN6</accession>
<dbReference type="EMBL" id="FQXS01000001">
    <property type="protein sequence ID" value="SHH29946.1"/>
    <property type="molecule type" value="Genomic_DNA"/>
</dbReference>
<dbReference type="InterPro" id="IPR009057">
    <property type="entry name" value="Homeodomain-like_sf"/>
</dbReference>
<dbReference type="Proteomes" id="UP000184139">
    <property type="component" value="Unassembled WGS sequence"/>
</dbReference>
<keyword evidence="3" id="KW-1185">Reference proteome</keyword>
<dbReference type="AlphaFoldDB" id="A0A1M5RUN6"/>
<dbReference type="SUPFAM" id="SSF46689">
    <property type="entry name" value="Homeodomain-like"/>
    <property type="match status" value="1"/>
</dbReference>
<dbReference type="Gene3D" id="1.10.10.60">
    <property type="entry name" value="Homeodomain-like"/>
    <property type="match status" value="1"/>
</dbReference>
<dbReference type="RefSeq" id="WP_073372786.1">
    <property type="nucleotide sequence ID" value="NZ_FQXS01000001.1"/>
</dbReference>
<organism evidence="2 3">
    <name type="scientific">Desulfofustis glycolicus DSM 9705</name>
    <dbReference type="NCBI Taxonomy" id="1121409"/>
    <lineage>
        <taxon>Bacteria</taxon>
        <taxon>Pseudomonadati</taxon>
        <taxon>Thermodesulfobacteriota</taxon>
        <taxon>Desulfobulbia</taxon>
        <taxon>Desulfobulbales</taxon>
        <taxon>Desulfocapsaceae</taxon>
        <taxon>Desulfofustis</taxon>
    </lineage>
</organism>
<dbReference type="Pfam" id="PF08765">
    <property type="entry name" value="Mor"/>
    <property type="match status" value="1"/>
</dbReference>
<sequence length="92" mass="10433">MNVEEIASEIAIDELPGELKSIAEIVGIENAIKLAISFRGCSLYIRSLDQLFRKKRNNKIRNEYDNGESVLFLARKYRLSTRSVEIILGSSD</sequence>
<name>A0A1M5RUN6_9BACT</name>
<dbReference type="STRING" id="1121409.SAMN02745124_00003"/>
<dbReference type="InterPro" id="IPR014875">
    <property type="entry name" value="Mor_transcription_activator"/>
</dbReference>
<protein>
    <submittedName>
        <fullName evidence="2">Mor transcription activator family protein</fullName>
    </submittedName>
</protein>
<feature type="domain" description="Mor transcription activator" evidence="1">
    <location>
        <begin position="20"/>
        <end position="86"/>
    </location>
</feature>
<evidence type="ECO:0000259" key="1">
    <source>
        <dbReference type="Pfam" id="PF08765"/>
    </source>
</evidence>
<evidence type="ECO:0000313" key="3">
    <source>
        <dbReference type="Proteomes" id="UP000184139"/>
    </source>
</evidence>
<reference evidence="2 3" key="1">
    <citation type="submission" date="2016-11" db="EMBL/GenBank/DDBJ databases">
        <authorList>
            <person name="Jaros S."/>
            <person name="Januszkiewicz K."/>
            <person name="Wedrychowicz H."/>
        </authorList>
    </citation>
    <scope>NUCLEOTIDE SEQUENCE [LARGE SCALE GENOMIC DNA]</scope>
    <source>
        <strain evidence="2 3">DSM 9705</strain>
    </source>
</reference>
<proteinExistence type="predicted"/>
<gene>
    <name evidence="2" type="ORF">SAMN02745124_00003</name>
</gene>
<dbReference type="OrthoDB" id="2614246at2"/>
<evidence type="ECO:0000313" key="2">
    <source>
        <dbReference type="EMBL" id="SHH29946.1"/>
    </source>
</evidence>